<keyword evidence="5" id="KW-1185">Reference proteome</keyword>
<protein>
    <submittedName>
        <fullName evidence="4">Tyrosine-type recombinase/integrase</fullName>
    </submittedName>
</protein>
<feature type="compositionally biased region" description="Polar residues" evidence="2">
    <location>
        <begin position="350"/>
        <end position="359"/>
    </location>
</feature>
<dbReference type="PANTHER" id="PTHR30349">
    <property type="entry name" value="PHAGE INTEGRASE-RELATED"/>
    <property type="match status" value="1"/>
</dbReference>
<dbReference type="SUPFAM" id="SSF56349">
    <property type="entry name" value="DNA breaking-rejoining enzymes"/>
    <property type="match status" value="1"/>
</dbReference>
<name>A0ABP5F7P9_9ACTN</name>
<dbReference type="EMBL" id="BAAAQN010000006">
    <property type="protein sequence ID" value="GAA2019265.1"/>
    <property type="molecule type" value="Genomic_DNA"/>
</dbReference>
<dbReference type="InterPro" id="IPR011010">
    <property type="entry name" value="DNA_brk_join_enz"/>
</dbReference>
<evidence type="ECO:0000313" key="4">
    <source>
        <dbReference type="EMBL" id="GAA2019265.1"/>
    </source>
</evidence>
<dbReference type="InterPro" id="IPR002104">
    <property type="entry name" value="Integrase_catalytic"/>
</dbReference>
<gene>
    <name evidence="4" type="ORF">GCM10009839_14620</name>
</gene>
<dbReference type="Proteomes" id="UP001500751">
    <property type="component" value="Unassembled WGS sequence"/>
</dbReference>
<feature type="compositionally biased region" description="Basic and acidic residues" evidence="2">
    <location>
        <begin position="522"/>
        <end position="537"/>
    </location>
</feature>
<organism evidence="4 5">
    <name type="scientific">Catenulispora yoronensis</name>
    <dbReference type="NCBI Taxonomy" id="450799"/>
    <lineage>
        <taxon>Bacteria</taxon>
        <taxon>Bacillati</taxon>
        <taxon>Actinomycetota</taxon>
        <taxon>Actinomycetes</taxon>
        <taxon>Catenulisporales</taxon>
        <taxon>Catenulisporaceae</taxon>
        <taxon>Catenulispora</taxon>
    </lineage>
</organism>
<keyword evidence="1" id="KW-0233">DNA recombination</keyword>
<reference evidence="5" key="1">
    <citation type="journal article" date="2019" name="Int. J. Syst. Evol. Microbiol.">
        <title>The Global Catalogue of Microorganisms (GCM) 10K type strain sequencing project: providing services to taxonomists for standard genome sequencing and annotation.</title>
        <authorList>
            <consortium name="The Broad Institute Genomics Platform"/>
            <consortium name="The Broad Institute Genome Sequencing Center for Infectious Disease"/>
            <person name="Wu L."/>
            <person name="Ma J."/>
        </authorList>
    </citation>
    <scope>NUCLEOTIDE SEQUENCE [LARGE SCALE GENOMIC DNA]</scope>
    <source>
        <strain evidence="5">JCM 16014</strain>
    </source>
</reference>
<sequence>MDDEEFTYDVRVWDSIKEFVSTAKTELAKPEAKRKRTYSPRWTVAGRECGKNYPSYNQAKRRRDQLAEAVSRAEAFHIKTGLPMSEYRKIAEKEAAEKAAREAAEKAATCLQRFITFFDTKWPALADKARANLADSLSTVAAALVTDEDGRPERAVLNHTLIKYVFNKHTRSQALPTQEHVDALAWIQARSLPDTALAEDSTIRAALEAIRLQPTTGEPAALVSVKRKRAGFNQALEYMVENGVLAVNPLNNPKWRDYGKGGKRLAIVDRAVVANPRQVEALIAKVGLHGSHRDTREFSPRLQAFFALLYYCMMRPSEALDVTEDAFDLPPEPAEGEPETQWGTVRLKTSNPQAEQAWTSDGGKAKSKSLKQRTPEEYRDIPIPPRGVYWVRRHIKEFKIAEGAQMFVGPNGGMVGKTVYARVWRSARQAALTVKQHKSPLAQRPYDLRHGGISLQLNAGAPPTLVAEWAGHSLEVMYKVYAKCIDGQEDLARRLIAEALERYASPEESAERDDEPGGADPQHGEDEGGTERDPGSS</sequence>
<feature type="compositionally biased region" description="Acidic residues" evidence="2">
    <location>
        <begin position="508"/>
        <end position="517"/>
    </location>
</feature>
<dbReference type="InterPro" id="IPR050090">
    <property type="entry name" value="Tyrosine_recombinase_XerCD"/>
</dbReference>
<evidence type="ECO:0000256" key="1">
    <source>
        <dbReference type="ARBA" id="ARBA00023172"/>
    </source>
</evidence>
<feature type="region of interest" description="Disordered" evidence="2">
    <location>
        <begin position="350"/>
        <end position="375"/>
    </location>
</feature>
<accession>A0ABP5F7P9</accession>
<dbReference type="Gene3D" id="1.10.443.10">
    <property type="entry name" value="Intergrase catalytic core"/>
    <property type="match status" value="1"/>
</dbReference>
<feature type="region of interest" description="Disordered" evidence="2">
    <location>
        <begin position="502"/>
        <end position="537"/>
    </location>
</feature>
<dbReference type="PANTHER" id="PTHR30349:SF64">
    <property type="entry name" value="PROPHAGE INTEGRASE INTD-RELATED"/>
    <property type="match status" value="1"/>
</dbReference>
<comment type="caution">
    <text evidence="4">The sequence shown here is derived from an EMBL/GenBank/DDBJ whole genome shotgun (WGS) entry which is preliminary data.</text>
</comment>
<dbReference type="InterPro" id="IPR013762">
    <property type="entry name" value="Integrase-like_cat_sf"/>
</dbReference>
<feature type="domain" description="Tyr recombinase" evidence="3">
    <location>
        <begin position="269"/>
        <end position="495"/>
    </location>
</feature>
<evidence type="ECO:0000259" key="3">
    <source>
        <dbReference type="PROSITE" id="PS51898"/>
    </source>
</evidence>
<dbReference type="RefSeq" id="WP_344664736.1">
    <property type="nucleotide sequence ID" value="NZ_BAAAQN010000006.1"/>
</dbReference>
<dbReference type="PROSITE" id="PS51898">
    <property type="entry name" value="TYR_RECOMBINASE"/>
    <property type="match status" value="1"/>
</dbReference>
<proteinExistence type="predicted"/>
<evidence type="ECO:0000256" key="2">
    <source>
        <dbReference type="SAM" id="MobiDB-lite"/>
    </source>
</evidence>
<evidence type="ECO:0000313" key="5">
    <source>
        <dbReference type="Proteomes" id="UP001500751"/>
    </source>
</evidence>